<dbReference type="InterPro" id="IPR036388">
    <property type="entry name" value="WH-like_DNA-bd_sf"/>
</dbReference>
<evidence type="ECO:0000256" key="4">
    <source>
        <dbReference type="ARBA" id="ARBA00023163"/>
    </source>
</evidence>
<dbReference type="SUPFAM" id="SSF46785">
    <property type="entry name" value="Winged helix' DNA-binding domain"/>
    <property type="match status" value="1"/>
</dbReference>
<evidence type="ECO:0000256" key="3">
    <source>
        <dbReference type="ARBA" id="ARBA00023125"/>
    </source>
</evidence>
<dbReference type="CDD" id="cd08432">
    <property type="entry name" value="PBP2_GcdR_TrpI_HvrB_AmpR_like"/>
    <property type="match status" value="1"/>
</dbReference>
<dbReference type="InterPro" id="IPR036390">
    <property type="entry name" value="WH_DNA-bd_sf"/>
</dbReference>
<keyword evidence="4" id="KW-0804">Transcription</keyword>
<reference evidence="6 7" key="1">
    <citation type="submission" date="2024-06" db="EMBL/GenBank/DDBJ databases">
        <title>Sorghum-associated microbial communities from plants grown in Nebraska, USA.</title>
        <authorList>
            <person name="Schachtman D."/>
        </authorList>
    </citation>
    <scope>NUCLEOTIDE SEQUENCE [LARGE SCALE GENOMIC DNA]</scope>
    <source>
        <strain evidence="6 7">2709</strain>
    </source>
</reference>
<evidence type="ECO:0000259" key="5">
    <source>
        <dbReference type="PROSITE" id="PS50931"/>
    </source>
</evidence>
<comment type="similarity">
    <text evidence="1">Belongs to the LysR transcriptional regulatory family.</text>
</comment>
<accession>A0ABV2Q765</accession>
<dbReference type="Gene3D" id="1.10.10.10">
    <property type="entry name" value="Winged helix-like DNA-binding domain superfamily/Winged helix DNA-binding domain"/>
    <property type="match status" value="1"/>
</dbReference>
<dbReference type="PANTHER" id="PTHR30537:SF74">
    <property type="entry name" value="HTH-TYPE TRANSCRIPTIONAL REGULATOR TRPI"/>
    <property type="match status" value="1"/>
</dbReference>
<dbReference type="InterPro" id="IPR000847">
    <property type="entry name" value="LysR_HTH_N"/>
</dbReference>
<dbReference type="EMBL" id="JBEPSH010000004">
    <property type="protein sequence ID" value="MET4576881.1"/>
    <property type="molecule type" value="Genomic_DNA"/>
</dbReference>
<dbReference type="PROSITE" id="PS50931">
    <property type="entry name" value="HTH_LYSR"/>
    <property type="match status" value="1"/>
</dbReference>
<dbReference type="PANTHER" id="PTHR30537">
    <property type="entry name" value="HTH-TYPE TRANSCRIPTIONAL REGULATOR"/>
    <property type="match status" value="1"/>
</dbReference>
<evidence type="ECO:0000256" key="1">
    <source>
        <dbReference type="ARBA" id="ARBA00009437"/>
    </source>
</evidence>
<evidence type="ECO:0000256" key="2">
    <source>
        <dbReference type="ARBA" id="ARBA00023015"/>
    </source>
</evidence>
<gene>
    <name evidence="6" type="ORF">ABIE13_001992</name>
</gene>
<name>A0ABV2Q765_9BURK</name>
<keyword evidence="2" id="KW-0805">Transcription regulation</keyword>
<dbReference type="InterPro" id="IPR005119">
    <property type="entry name" value="LysR_subst-bd"/>
</dbReference>
<dbReference type="Pfam" id="PF00126">
    <property type="entry name" value="HTH_1"/>
    <property type="match status" value="1"/>
</dbReference>
<dbReference type="Proteomes" id="UP001549320">
    <property type="component" value="Unassembled WGS sequence"/>
</dbReference>
<sequence length="300" mass="33167">MSLPPLNAIRVFEAIGRTGSVKAAAEELFVTPGAASRQLAKLEQSLEVALFKRSHRQITLTPAGLRYFETVSDLLVQLSDVTDEIRTSKGRRPLHIWCPMTFGQRWLVPRLQAFRKQHPDRVVIFTTSLGPIDRNSTTTDVAIRIGRGSWPGCVSHRLMPIRLTPVCSPALLEQVGPFETARDLLRTTLLQSSARPGYWRIWLDAAGAKGIDPDQGITFESVSLAYQMAISGAGVAMGQAVLVADDLRAKRLVAPFPQVADSMDAFYLIYPNRLSQDPFVCQFRDWILEEATDHGVPAAS</sequence>
<proteinExistence type="inferred from homology"/>
<evidence type="ECO:0000313" key="6">
    <source>
        <dbReference type="EMBL" id="MET4576881.1"/>
    </source>
</evidence>
<dbReference type="InterPro" id="IPR058163">
    <property type="entry name" value="LysR-type_TF_proteobact-type"/>
</dbReference>
<organism evidence="6 7">
    <name type="scientific">Ottowia thiooxydans</name>
    <dbReference type="NCBI Taxonomy" id="219182"/>
    <lineage>
        <taxon>Bacteria</taxon>
        <taxon>Pseudomonadati</taxon>
        <taxon>Pseudomonadota</taxon>
        <taxon>Betaproteobacteria</taxon>
        <taxon>Burkholderiales</taxon>
        <taxon>Comamonadaceae</taxon>
        <taxon>Ottowia</taxon>
    </lineage>
</organism>
<protein>
    <submittedName>
        <fullName evidence="6">LysR family glycine cleavage system transcriptional activator</fullName>
    </submittedName>
</protein>
<feature type="domain" description="HTH lysR-type" evidence="5">
    <location>
        <begin position="4"/>
        <end position="61"/>
    </location>
</feature>
<keyword evidence="3" id="KW-0238">DNA-binding</keyword>
<dbReference type="RefSeq" id="WP_354442950.1">
    <property type="nucleotide sequence ID" value="NZ_JBEPSH010000004.1"/>
</dbReference>
<dbReference type="SUPFAM" id="SSF53850">
    <property type="entry name" value="Periplasmic binding protein-like II"/>
    <property type="match status" value="1"/>
</dbReference>
<keyword evidence="7" id="KW-1185">Reference proteome</keyword>
<dbReference type="Gene3D" id="3.40.190.10">
    <property type="entry name" value="Periplasmic binding protein-like II"/>
    <property type="match status" value="2"/>
</dbReference>
<evidence type="ECO:0000313" key="7">
    <source>
        <dbReference type="Proteomes" id="UP001549320"/>
    </source>
</evidence>
<comment type="caution">
    <text evidence="6">The sequence shown here is derived from an EMBL/GenBank/DDBJ whole genome shotgun (WGS) entry which is preliminary data.</text>
</comment>
<dbReference type="Pfam" id="PF03466">
    <property type="entry name" value="LysR_substrate"/>
    <property type="match status" value="1"/>
</dbReference>